<dbReference type="InterPro" id="IPR006093">
    <property type="entry name" value="Oxy_OxRdtase_FAD_BS"/>
</dbReference>
<dbReference type="InterPro" id="IPR050416">
    <property type="entry name" value="FAD-linked_Oxidoreductase"/>
</dbReference>
<gene>
    <name evidence="7" type="ORF">ACFOYW_09615</name>
</gene>
<keyword evidence="4" id="KW-0274">FAD</keyword>
<dbReference type="Gene3D" id="3.30.465.10">
    <property type="match status" value="1"/>
</dbReference>
<sequence length="467" mass="46850">MNMPTDATALAALMGSVPVVLPGAARYDEATAPDNRAVRQSPAAVVLPRSEADVAQAVTVARRLETSVVVQASGHGAARPLGAAELLIDMSGLAAVRIDAADAVARVGAGAVRGEVQGAAEAHGLLGLAGTSPSVGVAGYTFGGGVGWFTRPYGLAAGKLRTVRYVDGTGRIRRASDDAPDELDRAAIHAFRGGAPVGIATELEFELIRPGELIAGHLLWPIDRAEAVIAAWAAVLPALSEAITSTIAHLQLPPEGPFPPELLGAPVVHLSFVSDGDRAGAGALRAAVCAAGEPVVDSTGPADAARLAQIHLDPPGPVAAVGGGRWLTAGAADRAVELLGAARVGSPDGALMAELRHVASSAPARPGVLTTAPGPFLLHVVGSGDPERRAATAAAVGAALAAAADLDAGVDAISFREADPDVAPYAPSASLAPSALPLPSLALGDLARRLDPDGLFRFERVAPVGTD</sequence>
<evidence type="ECO:0000256" key="1">
    <source>
        <dbReference type="ARBA" id="ARBA00001974"/>
    </source>
</evidence>
<dbReference type="InterPro" id="IPR036318">
    <property type="entry name" value="FAD-bd_PCMH-like_sf"/>
</dbReference>
<comment type="cofactor">
    <cofactor evidence="1">
        <name>FAD</name>
        <dbReference type="ChEBI" id="CHEBI:57692"/>
    </cofactor>
</comment>
<dbReference type="PANTHER" id="PTHR42973:SF39">
    <property type="entry name" value="FAD-BINDING PCMH-TYPE DOMAIN-CONTAINING PROTEIN"/>
    <property type="match status" value="1"/>
</dbReference>
<comment type="caution">
    <text evidence="7">The sequence shown here is derived from an EMBL/GenBank/DDBJ whole genome shotgun (WGS) entry which is preliminary data.</text>
</comment>
<feature type="domain" description="FAD-binding PCMH-type" evidence="6">
    <location>
        <begin position="38"/>
        <end position="210"/>
    </location>
</feature>
<dbReference type="InterPro" id="IPR016167">
    <property type="entry name" value="FAD-bd_PCMH_sub1"/>
</dbReference>
<proteinExistence type="inferred from homology"/>
<dbReference type="PROSITE" id="PS51387">
    <property type="entry name" value="FAD_PCMH"/>
    <property type="match status" value="1"/>
</dbReference>
<evidence type="ECO:0000313" key="7">
    <source>
        <dbReference type="EMBL" id="MFC4243629.1"/>
    </source>
</evidence>
<dbReference type="InterPro" id="IPR016166">
    <property type="entry name" value="FAD-bd_PCMH"/>
</dbReference>
<keyword evidence="8" id="KW-1185">Reference proteome</keyword>
<accession>A0ABV8Q8G9</accession>
<keyword evidence="5" id="KW-0560">Oxidoreductase</keyword>
<dbReference type="Gene3D" id="3.30.43.10">
    <property type="entry name" value="Uridine Diphospho-n-acetylenolpyruvylglucosamine Reductase, domain 2"/>
    <property type="match status" value="1"/>
</dbReference>
<evidence type="ECO:0000256" key="3">
    <source>
        <dbReference type="ARBA" id="ARBA00022630"/>
    </source>
</evidence>
<dbReference type="Pfam" id="PF01565">
    <property type="entry name" value="FAD_binding_4"/>
    <property type="match status" value="1"/>
</dbReference>
<dbReference type="InterPro" id="IPR006094">
    <property type="entry name" value="Oxid_FAD_bind_N"/>
</dbReference>
<dbReference type="Gene3D" id="3.40.462.20">
    <property type="match status" value="1"/>
</dbReference>
<name>A0ABV8Q8G9_9MICO</name>
<dbReference type="PROSITE" id="PS00862">
    <property type="entry name" value="OX2_COVAL_FAD"/>
    <property type="match status" value="1"/>
</dbReference>
<evidence type="ECO:0000256" key="5">
    <source>
        <dbReference type="ARBA" id="ARBA00023002"/>
    </source>
</evidence>
<evidence type="ECO:0000313" key="8">
    <source>
        <dbReference type="Proteomes" id="UP001595900"/>
    </source>
</evidence>
<dbReference type="InterPro" id="IPR016169">
    <property type="entry name" value="FAD-bd_PCMH_sub2"/>
</dbReference>
<dbReference type="EMBL" id="JBHSCN010000005">
    <property type="protein sequence ID" value="MFC4243629.1"/>
    <property type="molecule type" value="Genomic_DNA"/>
</dbReference>
<dbReference type="RefSeq" id="WP_390228712.1">
    <property type="nucleotide sequence ID" value="NZ_JBHSCN010000005.1"/>
</dbReference>
<dbReference type="Proteomes" id="UP001595900">
    <property type="component" value="Unassembled WGS sequence"/>
</dbReference>
<dbReference type="PANTHER" id="PTHR42973">
    <property type="entry name" value="BINDING OXIDOREDUCTASE, PUTATIVE (AFU_ORTHOLOGUE AFUA_1G17690)-RELATED"/>
    <property type="match status" value="1"/>
</dbReference>
<reference evidence="8" key="1">
    <citation type="journal article" date="2019" name="Int. J. Syst. Evol. Microbiol.">
        <title>The Global Catalogue of Microorganisms (GCM) 10K type strain sequencing project: providing services to taxonomists for standard genome sequencing and annotation.</title>
        <authorList>
            <consortium name="The Broad Institute Genomics Platform"/>
            <consortium name="The Broad Institute Genome Sequencing Center for Infectious Disease"/>
            <person name="Wu L."/>
            <person name="Ma J."/>
        </authorList>
    </citation>
    <scope>NUCLEOTIDE SEQUENCE [LARGE SCALE GENOMIC DNA]</scope>
    <source>
        <strain evidence="8">CGMCC 1.10363</strain>
    </source>
</reference>
<keyword evidence="3" id="KW-0285">Flavoprotein</keyword>
<organism evidence="7 8">
    <name type="scientific">Gryllotalpicola reticulitermitis</name>
    <dbReference type="NCBI Taxonomy" id="1184153"/>
    <lineage>
        <taxon>Bacteria</taxon>
        <taxon>Bacillati</taxon>
        <taxon>Actinomycetota</taxon>
        <taxon>Actinomycetes</taxon>
        <taxon>Micrococcales</taxon>
        <taxon>Microbacteriaceae</taxon>
        <taxon>Gryllotalpicola</taxon>
    </lineage>
</organism>
<evidence type="ECO:0000256" key="2">
    <source>
        <dbReference type="ARBA" id="ARBA00005466"/>
    </source>
</evidence>
<evidence type="ECO:0000256" key="4">
    <source>
        <dbReference type="ARBA" id="ARBA00022827"/>
    </source>
</evidence>
<evidence type="ECO:0000259" key="6">
    <source>
        <dbReference type="PROSITE" id="PS51387"/>
    </source>
</evidence>
<comment type="similarity">
    <text evidence="2">Belongs to the oxygen-dependent FAD-linked oxidoreductase family.</text>
</comment>
<dbReference type="SUPFAM" id="SSF56176">
    <property type="entry name" value="FAD-binding/transporter-associated domain-like"/>
    <property type="match status" value="1"/>
</dbReference>
<protein>
    <submittedName>
        <fullName evidence="7">FAD-binding oxidoreductase</fullName>
    </submittedName>
</protein>